<accession>Q2N8X1</accession>
<feature type="chain" id="PRO_5007923207" description="Parvulin-like PPIase" evidence="6">
    <location>
        <begin position="46"/>
        <end position="473"/>
    </location>
</feature>
<keyword evidence="5" id="KW-0697">Rotamase</keyword>
<evidence type="ECO:0000313" key="9">
    <source>
        <dbReference type="Proteomes" id="UP000008808"/>
    </source>
</evidence>
<dbReference type="Pfam" id="PF13624">
    <property type="entry name" value="SurA_N_3"/>
    <property type="match status" value="1"/>
</dbReference>
<dbReference type="SUPFAM" id="SSF109998">
    <property type="entry name" value="Triger factor/SurA peptide-binding domain-like"/>
    <property type="match status" value="1"/>
</dbReference>
<sequence>MLDGNMTAGRKTGMIVFTTALPTVFARTATALAAFSLAASPIAIAAQEAAQDADQPAAAPNPLGIPDNFSLLGESNPNVRKATAVVNGSVITGTDIDHRTALVVASAQGELAEEEMVRVRMQVLRNLIDETLQVQEAAAQEINITADEVNQRYAQLAAQNFGNQPDAMDAYLLSIGSSPASLKRQIQGELAWQRLLRRNIAPFINVSEEEVNDLIKRLEESRGTEEYHIMEIYLPATAETRQAVIQNGQQIMEQLRGGASFLAYARQFSESSTAATGGDLGFVRLETLPAEMATAAQTMQPGQLTGPVEIPGGFVIIYLRDKRAVLTADPRDALLSLKQISISFEEGISQEEATSKVEAFAGAVGSIRGCGDAERAAQTVGAEVVTNDQIRVRDLPEQLQGSMLELQVGQATQPFGSLQEGVRVLLLCGRDDPQAADGPSFDVLMSRMEEERIQKRARRYLRDLRNDAYIEYN</sequence>
<dbReference type="STRING" id="314225.ELI_08890"/>
<evidence type="ECO:0000256" key="3">
    <source>
        <dbReference type="ARBA" id="ARBA00030642"/>
    </source>
</evidence>
<keyword evidence="5 8" id="KW-0413">Isomerase</keyword>
<dbReference type="Pfam" id="PF00639">
    <property type="entry name" value="Rotamase"/>
    <property type="match status" value="1"/>
</dbReference>
<feature type="domain" description="PpiC" evidence="7">
    <location>
        <begin position="224"/>
        <end position="321"/>
    </location>
</feature>
<keyword evidence="9" id="KW-1185">Reference proteome</keyword>
<organism evidence="8 9">
    <name type="scientific">Erythrobacter litoralis (strain HTCC2594)</name>
    <dbReference type="NCBI Taxonomy" id="314225"/>
    <lineage>
        <taxon>Bacteria</taxon>
        <taxon>Pseudomonadati</taxon>
        <taxon>Pseudomonadota</taxon>
        <taxon>Alphaproteobacteria</taxon>
        <taxon>Sphingomonadales</taxon>
        <taxon>Erythrobacteraceae</taxon>
        <taxon>Erythrobacter/Porphyrobacter group</taxon>
        <taxon>Erythrobacter</taxon>
    </lineage>
</organism>
<dbReference type="PANTHER" id="PTHR47637:SF1">
    <property type="entry name" value="CHAPERONE SURA"/>
    <property type="match status" value="1"/>
</dbReference>
<evidence type="ECO:0000256" key="5">
    <source>
        <dbReference type="PROSITE-ProRule" id="PRU00278"/>
    </source>
</evidence>
<evidence type="ECO:0000313" key="8">
    <source>
        <dbReference type="EMBL" id="ABC63870.1"/>
    </source>
</evidence>
<keyword evidence="2 6" id="KW-0732">Signal</keyword>
<protein>
    <recommendedName>
        <fullName evidence="1">Parvulin-like PPIase</fullName>
    </recommendedName>
    <alternativeName>
        <fullName evidence="3">Peptidyl-prolyl cis-trans isomerase plp</fullName>
    </alternativeName>
    <alternativeName>
        <fullName evidence="4">Rotamase plp</fullName>
    </alternativeName>
</protein>
<dbReference type="AlphaFoldDB" id="Q2N8X1"/>
<evidence type="ECO:0000256" key="6">
    <source>
        <dbReference type="SAM" id="SignalP"/>
    </source>
</evidence>
<evidence type="ECO:0000256" key="1">
    <source>
        <dbReference type="ARBA" id="ARBA00018370"/>
    </source>
</evidence>
<dbReference type="HOGENOM" id="CLU_034646_11_4_5"/>
<dbReference type="KEGG" id="eli:ELI_08890"/>
<reference evidence="9" key="1">
    <citation type="journal article" date="2009" name="J. Bacteriol.">
        <title>Complete genome sequence of Erythrobacter litoralis HTCC2594.</title>
        <authorList>
            <person name="Oh H.M."/>
            <person name="Giovannoni S.J."/>
            <person name="Ferriera S."/>
            <person name="Johnson J."/>
            <person name="Cho J.C."/>
        </authorList>
    </citation>
    <scope>NUCLEOTIDE SEQUENCE [LARGE SCALE GENOMIC DNA]</scope>
    <source>
        <strain evidence="9">HTCC2594</strain>
    </source>
</reference>
<feature type="signal peptide" evidence="6">
    <location>
        <begin position="1"/>
        <end position="45"/>
    </location>
</feature>
<dbReference type="PANTHER" id="PTHR47637">
    <property type="entry name" value="CHAPERONE SURA"/>
    <property type="match status" value="1"/>
</dbReference>
<dbReference type="SUPFAM" id="SSF54534">
    <property type="entry name" value="FKBP-like"/>
    <property type="match status" value="2"/>
</dbReference>
<dbReference type="Gene3D" id="3.10.50.40">
    <property type="match status" value="1"/>
</dbReference>
<gene>
    <name evidence="8" type="ordered locus">ELI_08890</name>
</gene>
<dbReference type="InterPro" id="IPR050280">
    <property type="entry name" value="OMP_Chaperone_SurA"/>
</dbReference>
<evidence type="ECO:0000256" key="4">
    <source>
        <dbReference type="ARBA" id="ARBA00031484"/>
    </source>
</evidence>
<evidence type="ECO:0000256" key="2">
    <source>
        <dbReference type="ARBA" id="ARBA00022729"/>
    </source>
</evidence>
<dbReference type="GO" id="GO:0003755">
    <property type="term" value="F:peptidyl-prolyl cis-trans isomerase activity"/>
    <property type="evidence" value="ECO:0007669"/>
    <property type="project" value="UniProtKB-KW"/>
</dbReference>
<dbReference type="eggNOG" id="COG0760">
    <property type="taxonomic scope" value="Bacteria"/>
</dbReference>
<dbReference type="InterPro" id="IPR000297">
    <property type="entry name" value="PPIase_PpiC"/>
</dbReference>
<dbReference type="InterPro" id="IPR027304">
    <property type="entry name" value="Trigger_fact/SurA_dom_sf"/>
</dbReference>
<evidence type="ECO:0000259" key="7">
    <source>
        <dbReference type="PROSITE" id="PS50198"/>
    </source>
</evidence>
<dbReference type="InterPro" id="IPR046357">
    <property type="entry name" value="PPIase_dom_sf"/>
</dbReference>
<dbReference type="EMBL" id="CP000157">
    <property type="protein sequence ID" value="ABC63870.1"/>
    <property type="molecule type" value="Genomic_DNA"/>
</dbReference>
<dbReference type="Proteomes" id="UP000008808">
    <property type="component" value="Chromosome"/>
</dbReference>
<proteinExistence type="predicted"/>
<dbReference type="PROSITE" id="PS50198">
    <property type="entry name" value="PPIC_PPIASE_2"/>
    <property type="match status" value="1"/>
</dbReference>
<dbReference type="Gene3D" id="1.10.4030.10">
    <property type="entry name" value="Porin chaperone SurA, peptide-binding domain"/>
    <property type="match status" value="1"/>
</dbReference>
<name>Q2N8X1_ERYLH</name>